<gene>
    <name evidence="2" type="ORF">LG943_04860</name>
</gene>
<evidence type="ECO:0000313" key="2">
    <source>
        <dbReference type="EMBL" id="MDA0563664.1"/>
    </source>
</evidence>
<reference evidence="2" key="1">
    <citation type="submission" date="2021-10" db="EMBL/GenBank/DDBJ databases">
        <title>Streptomonospora sp. nov., isolated from mangrove soil.</title>
        <authorList>
            <person name="Chen X."/>
            <person name="Ge X."/>
            <person name="Liu W."/>
        </authorList>
    </citation>
    <scope>NUCLEOTIDE SEQUENCE</scope>
    <source>
        <strain evidence="2">S1-112</strain>
    </source>
</reference>
<organism evidence="2 3">
    <name type="scientific">Streptomonospora mangrovi</name>
    <dbReference type="NCBI Taxonomy" id="2883123"/>
    <lineage>
        <taxon>Bacteria</taxon>
        <taxon>Bacillati</taxon>
        <taxon>Actinomycetota</taxon>
        <taxon>Actinomycetes</taxon>
        <taxon>Streptosporangiales</taxon>
        <taxon>Nocardiopsidaceae</taxon>
        <taxon>Streptomonospora</taxon>
    </lineage>
</organism>
<protein>
    <submittedName>
        <fullName evidence="2">Uncharacterized protein</fullName>
    </submittedName>
</protein>
<keyword evidence="1" id="KW-1133">Transmembrane helix</keyword>
<dbReference type="Proteomes" id="UP001140076">
    <property type="component" value="Unassembled WGS sequence"/>
</dbReference>
<evidence type="ECO:0000256" key="1">
    <source>
        <dbReference type="SAM" id="Phobius"/>
    </source>
</evidence>
<dbReference type="AlphaFoldDB" id="A0A9X3NKU5"/>
<name>A0A9X3NKU5_9ACTN</name>
<comment type="caution">
    <text evidence="2">The sequence shown here is derived from an EMBL/GenBank/DDBJ whole genome shotgun (WGS) entry which is preliminary data.</text>
</comment>
<keyword evidence="1" id="KW-0812">Transmembrane</keyword>
<accession>A0A9X3NKU5</accession>
<feature type="transmembrane region" description="Helical" evidence="1">
    <location>
        <begin position="128"/>
        <end position="149"/>
    </location>
</feature>
<proteinExistence type="predicted"/>
<keyword evidence="3" id="KW-1185">Reference proteome</keyword>
<evidence type="ECO:0000313" key="3">
    <source>
        <dbReference type="Proteomes" id="UP001140076"/>
    </source>
</evidence>
<sequence>MALVFLVAFTASAASVFRLYESYVDFPLQSVRNTTDERILGVQRSILARKSVLIEEKTRIAKQHLVEVLSGSGGPLPKDQQAQLESLDRQLQQTSETEYAQVRQEEREGAGTLDQLNHLRQLAIRGEAVFLAVSLICTVATGIPLFGMITV</sequence>
<dbReference type="RefSeq" id="WP_270070938.1">
    <property type="nucleotide sequence ID" value="NZ_JAJAQC010000005.1"/>
</dbReference>
<keyword evidence="1" id="KW-0472">Membrane</keyword>
<dbReference type="EMBL" id="JAJAQC010000005">
    <property type="protein sequence ID" value="MDA0563664.1"/>
    <property type="molecule type" value="Genomic_DNA"/>
</dbReference>